<reference evidence="2" key="1">
    <citation type="submission" date="2024-02" db="UniProtKB">
        <authorList>
            <consortium name="WormBaseParasite"/>
        </authorList>
    </citation>
    <scope>IDENTIFICATION</scope>
</reference>
<dbReference type="AlphaFoldDB" id="A0AAF3EHY9"/>
<sequence length="107" mass="12263">MTEYLKKSLQETDGQCPNFFLFAKISEDRLLLELPSDENGQQALTIDRHLSMQRVQVEWWDLRKFALITVNDLVETINVVVSLVSIQSAKQVSEQKCVKVQKDAPPT</sequence>
<name>A0AAF3EHY9_9BILA</name>
<accession>A0AAF3EHY9</accession>
<dbReference type="WBParaSite" id="MBELARI_LOCUS13598">
    <property type="protein sequence ID" value="MBELARI_LOCUS13598"/>
    <property type="gene ID" value="MBELARI_LOCUS13598"/>
</dbReference>
<dbReference type="Proteomes" id="UP000887575">
    <property type="component" value="Unassembled WGS sequence"/>
</dbReference>
<protein>
    <submittedName>
        <fullName evidence="2">Uncharacterized protein</fullName>
    </submittedName>
</protein>
<proteinExistence type="predicted"/>
<evidence type="ECO:0000313" key="2">
    <source>
        <dbReference type="WBParaSite" id="MBELARI_LOCUS13598"/>
    </source>
</evidence>
<organism evidence="1 2">
    <name type="scientific">Mesorhabditis belari</name>
    <dbReference type="NCBI Taxonomy" id="2138241"/>
    <lineage>
        <taxon>Eukaryota</taxon>
        <taxon>Metazoa</taxon>
        <taxon>Ecdysozoa</taxon>
        <taxon>Nematoda</taxon>
        <taxon>Chromadorea</taxon>
        <taxon>Rhabditida</taxon>
        <taxon>Rhabditina</taxon>
        <taxon>Rhabditomorpha</taxon>
        <taxon>Rhabditoidea</taxon>
        <taxon>Rhabditidae</taxon>
        <taxon>Mesorhabditinae</taxon>
        <taxon>Mesorhabditis</taxon>
    </lineage>
</organism>
<evidence type="ECO:0000313" key="1">
    <source>
        <dbReference type="Proteomes" id="UP000887575"/>
    </source>
</evidence>
<keyword evidence="1" id="KW-1185">Reference proteome</keyword>